<dbReference type="EMBL" id="CABEEZ010000118">
    <property type="protein sequence ID" value="VTR49248.1"/>
    <property type="molecule type" value="Genomic_DNA"/>
</dbReference>
<dbReference type="InterPro" id="IPR010546">
    <property type="entry name" value="DUF1120"/>
</dbReference>
<accession>A0A0F7HHA9</accession>
<evidence type="ECO:0000313" key="1">
    <source>
        <dbReference type="EMBL" id="VTR49248.1"/>
    </source>
</evidence>
<reference evidence="1" key="1">
    <citation type="submission" date="2019-05" db="EMBL/GenBank/DDBJ databases">
        <authorList>
            <consortium name="Pathogen Informatics"/>
        </authorList>
    </citation>
    <scope>NUCLEOTIDE SEQUENCE [LARGE SCALE GENOMIC DNA]</scope>
    <source>
        <strain evidence="1">NCTC12965</strain>
    </source>
</reference>
<name>A0A0F7HHA9_SERFO</name>
<organism evidence="1">
    <name type="scientific">Serratia fonticola</name>
    <dbReference type="NCBI Taxonomy" id="47917"/>
    <lineage>
        <taxon>Bacteria</taxon>
        <taxon>Pseudomonadati</taxon>
        <taxon>Pseudomonadota</taxon>
        <taxon>Gammaproteobacteria</taxon>
        <taxon>Enterobacterales</taxon>
        <taxon>Yersiniaceae</taxon>
        <taxon>Serratia</taxon>
    </lineage>
</organism>
<dbReference type="Pfam" id="PF06551">
    <property type="entry name" value="DUF1120"/>
    <property type="match status" value="1"/>
</dbReference>
<protein>
    <submittedName>
        <fullName evidence="1">P pilus assembly protein, pilin FimA</fullName>
    </submittedName>
</protein>
<sequence>MNMFKITALTLAIATSACSLTAMAAETAQITVKGAVFPSACAISVDGSVDFGNLKKNELQEQTKNQNAYQLGYKPVGFNIQCKSAAKVALSAQADTPVSGNPTMGVVSYLSDTDKALRAEPGQLASLGALEGEDIGYFTVMLASATLDSKDAELISSKNGGSSWSAVSGTAEHLMYQDGSVFHGWGKDAAPQEATNISGIMTVSAALNVKVVEELKDVVNFNTNTTLSLHYL</sequence>
<proteinExistence type="predicted"/>
<dbReference type="PROSITE" id="PS51257">
    <property type="entry name" value="PROKAR_LIPOPROTEIN"/>
    <property type="match status" value="1"/>
</dbReference>
<dbReference type="RefSeq" id="WP_024485992.1">
    <property type="nucleotide sequence ID" value="NZ_CAMKUD010000001.1"/>
</dbReference>
<dbReference type="GeneID" id="30323536"/>
<dbReference type="AlphaFoldDB" id="A0A0F7HHA9"/>
<dbReference type="STRING" id="47917.AV650_21130"/>
<dbReference type="KEGG" id="sfw:WN53_25475"/>
<gene>
    <name evidence="1" type="ORF">NCTC12965_05813</name>
</gene>